<dbReference type="EMBL" id="CAJOBH010105532">
    <property type="protein sequence ID" value="CAF4634874.1"/>
    <property type="molecule type" value="Genomic_DNA"/>
</dbReference>
<sequence length="79" mass="8835">TSVHSSAGPSIDTKSYVKPDSFRHLESKTVKQEYDNNNNDQGVDERSFVPPTAFRHLEFTGEPTNPEPINYATCGESDF</sequence>
<evidence type="ECO:0000256" key="1">
    <source>
        <dbReference type="SAM" id="MobiDB-lite"/>
    </source>
</evidence>
<reference evidence="2" key="1">
    <citation type="submission" date="2021-02" db="EMBL/GenBank/DDBJ databases">
        <authorList>
            <person name="Nowell W R."/>
        </authorList>
    </citation>
    <scope>NUCLEOTIDE SEQUENCE</scope>
</reference>
<dbReference type="EMBL" id="CAJOBJ010204998">
    <property type="protein sequence ID" value="CAF4994278.1"/>
    <property type="molecule type" value="Genomic_DNA"/>
</dbReference>
<dbReference type="Proteomes" id="UP000681967">
    <property type="component" value="Unassembled WGS sequence"/>
</dbReference>
<feature type="region of interest" description="Disordered" evidence="1">
    <location>
        <begin position="1"/>
        <end position="23"/>
    </location>
</feature>
<protein>
    <submittedName>
        <fullName evidence="2">Uncharacterized protein</fullName>
    </submittedName>
</protein>
<dbReference type="AlphaFoldDB" id="A0A8S2ZJB1"/>
<evidence type="ECO:0000313" key="2">
    <source>
        <dbReference type="EMBL" id="CAF4634874.1"/>
    </source>
</evidence>
<dbReference type="EMBL" id="CAJOBJ010116804">
    <property type="protein sequence ID" value="CAF4657013.1"/>
    <property type="molecule type" value="Genomic_DNA"/>
</dbReference>
<evidence type="ECO:0000313" key="4">
    <source>
        <dbReference type="EMBL" id="CAF4821077.1"/>
    </source>
</evidence>
<comment type="caution">
    <text evidence="2">The sequence shown here is derived from an EMBL/GenBank/DDBJ whole genome shotgun (WGS) entry which is preliminary data.</text>
</comment>
<dbReference type="EMBL" id="CAJOBH010144724">
    <property type="protein sequence ID" value="CAF4821077.1"/>
    <property type="molecule type" value="Genomic_DNA"/>
</dbReference>
<name>A0A8S2ZJB1_9BILA</name>
<dbReference type="Proteomes" id="UP000681720">
    <property type="component" value="Unassembled WGS sequence"/>
</dbReference>
<evidence type="ECO:0000313" key="3">
    <source>
        <dbReference type="EMBL" id="CAF4657013.1"/>
    </source>
</evidence>
<evidence type="ECO:0000313" key="5">
    <source>
        <dbReference type="EMBL" id="CAF4994278.1"/>
    </source>
</evidence>
<evidence type="ECO:0000313" key="6">
    <source>
        <dbReference type="Proteomes" id="UP000681967"/>
    </source>
</evidence>
<proteinExistence type="predicted"/>
<feature type="non-terminal residue" evidence="2">
    <location>
        <position position="1"/>
    </location>
</feature>
<accession>A0A8S2ZJB1</accession>
<organism evidence="2 6">
    <name type="scientific">Rotaria magnacalcarata</name>
    <dbReference type="NCBI Taxonomy" id="392030"/>
    <lineage>
        <taxon>Eukaryota</taxon>
        <taxon>Metazoa</taxon>
        <taxon>Spiralia</taxon>
        <taxon>Gnathifera</taxon>
        <taxon>Rotifera</taxon>
        <taxon>Eurotatoria</taxon>
        <taxon>Bdelloidea</taxon>
        <taxon>Philodinida</taxon>
        <taxon>Philodinidae</taxon>
        <taxon>Rotaria</taxon>
    </lineage>
</organism>
<gene>
    <name evidence="2" type="ORF">BYL167_LOCUS41521</name>
    <name evidence="4" type="ORF">BYL167_LOCUS48999</name>
    <name evidence="3" type="ORF">GIL414_LOCUS41314</name>
    <name evidence="5" type="ORF">GIL414_LOCUS56826</name>
</gene>